<evidence type="ECO:0000313" key="6">
    <source>
        <dbReference type="EMBL" id="SDJ84148.1"/>
    </source>
</evidence>
<dbReference type="GO" id="GO:0000976">
    <property type="term" value="F:transcription cis-regulatory region binding"/>
    <property type="evidence" value="ECO:0007669"/>
    <property type="project" value="TreeGrafter"/>
</dbReference>
<dbReference type="Proteomes" id="UP000199527">
    <property type="component" value="Unassembled WGS sequence"/>
</dbReference>
<keyword evidence="3 6" id="KW-0238">DNA-binding</keyword>
<dbReference type="SUPFAM" id="SSF53850">
    <property type="entry name" value="Periplasmic binding protein-like II"/>
    <property type="match status" value="1"/>
</dbReference>
<evidence type="ECO:0000256" key="2">
    <source>
        <dbReference type="ARBA" id="ARBA00023015"/>
    </source>
</evidence>
<dbReference type="Pfam" id="PF00126">
    <property type="entry name" value="HTH_1"/>
    <property type="match status" value="1"/>
</dbReference>
<dbReference type="PANTHER" id="PTHR30126">
    <property type="entry name" value="HTH-TYPE TRANSCRIPTIONAL REGULATOR"/>
    <property type="match status" value="1"/>
</dbReference>
<dbReference type="Gene3D" id="3.40.190.10">
    <property type="entry name" value="Periplasmic binding protein-like II"/>
    <property type="match status" value="2"/>
</dbReference>
<dbReference type="SUPFAM" id="SSF46785">
    <property type="entry name" value="Winged helix' DNA-binding domain"/>
    <property type="match status" value="1"/>
</dbReference>
<dbReference type="AlphaFoldDB" id="A0A1G8X0H0"/>
<sequence length="292" mass="32388">MAEISLKQLKAFCSVAISGNLGVSAEQLFLTRGAVSQAIKGLEEQLQTELFERRQQRLYLNRQGQLLRPLAQQMLAQHQSILGLFLPGESMGELRLGASHTIGNYLMPNLLATSLSPLLKQARISLGNSAQLQQQLLDYQLDLALVESENIAPSLQRLLWRQDEMVLIAPPDSDWLAESIDWEVLSRQRWVLRERHSGSREQFDYHLAPKLTATPPITELGSLEAVVRSVMAGIGVSLVSRLACEQALQQGLVRQQPLPQPLYRRLSLVCQPGSAALPVVKATIEALQCVTD</sequence>
<keyword evidence="2" id="KW-0805">Transcription regulation</keyword>
<accession>A0A1G8X0H0</accession>
<evidence type="ECO:0000256" key="1">
    <source>
        <dbReference type="ARBA" id="ARBA00009437"/>
    </source>
</evidence>
<reference evidence="7" key="1">
    <citation type="submission" date="2016-10" db="EMBL/GenBank/DDBJ databases">
        <authorList>
            <person name="Varghese N."/>
            <person name="Submissions S."/>
        </authorList>
    </citation>
    <scope>NUCLEOTIDE SEQUENCE [LARGE SCALE GENOMIC DNA]</scope>
    <source>
        <strain evidence="7">DSM 23317</strain>
    </source>
</reference>
<dbReference type="GO" id="GO:0003700">
    <property type="term" value="F:DNA-binding transcription factor activity"/>
    <property type="evidence" value="ECO:0007669"/>
    <property type="project" value="InterPro"/>
</dbReference>
<gene>
    <name evidence="6" type="ORF">SAMN04488540_11454</name>
</gene>
<organism evidence="6 7">
    <name type="scientific">Ferrimonas sediminum</name>
    <dbReference type="NCBI Taxonomy" id="718193"/>
    <lineage>
        <taxon>Bacteria</taxon>
        <taxon>Pseudomonadati</taxon>
        <taxon>Pseudomonadota</taxon>
        <taxon>Gammaproteobacteria</taxon>
        <taxon>Alteromonadales</taxon>
        <taxon>Ferrimonadaceae</taxon>
        <taxon>Ferrimonas</taxon>
    </lineage>
</organism>
<dbReference type="PROSITE" id="PS50931">
    <property type="entry name" value="HTH_LYSR"/>
    <property type="match status" value="1"/>
</dbReference>
<dbReference type="EMBL" id="FNEM01000014">
    <property type="protein sequence ID" value="SDJ84148.1"/>
    <property type="molecule type" value="Genomic_DNA"/>
</dbReference>
<dbReference type="InterPro" id="IPR005119">
    <property type="entry name" value="LysR_subst-bd"/>
</dbReference>
<evidence type="ECO:0000256" key="4">
    <source>
        <dbReference type="ARBA" id="ARBA00023163"/>
    </source>
</evidence>
<keyword evidence="7" id="KW-1185">Reference proteome</keyword>
<dbReference type="RefSeq" id="WP_090366761.1">
    <property type="nucleotide sequence ID" value="NZ_FNEM01000014.1"/>
</dbReference>
<dbReference type="InterPro" id="IPR000847">
    <property type="entry name" value="LysR_HTH_N"/>
</dbReference>
<dbReference type="Pfam" id="PF03466">
    <property type="entry name" value="LysR_substrate"/>
    <property type="match status" value="1"/>
</dbReference>
<dbReference type="OrthoDB" id="9785745at2"/>
<evidence type="ECO:0000256" key="3">
    <source>
        <dbReference type="ARBA" id="ARBA00023125"/>
    </source>
</evidence>
<dbReference type="InterPro" id="IPR036390">
    <property type="entry name" value="WH_DNA-bd_sf"/>
</dbReference>
<feature type="domain" description="HTH lysR-type" evidence="5">
    <location>
        <begin position="4"/>
        <end position="61"/>
    </location>
</feature>
<name>A0A1G8X0H0_9GAMM</name>
<keyword evidence="4" id="KW-0804">Transcription</keyword>
<protein>
    <submittedName>
        <fullName evidence="6">DNA-binding transcriptional regulator, LysR family</fullName>
    </submittedName>
</protein>
<dbReference type="PANTHER" id="PTHR30126:SF94">
    <property type="entry name" value="LYSR FAMILY TRANSCRIPTIONAL REGULATOR"/>
    <property type="match status" value="1"/>
</dbReference>
<dbReference type="InterPro" id="IPR036388">
    <property type="entry name" value="WH-like_DNA-bd_sf"/>
</dbReference>
<comment type="similarity">
    <text evidence="1">Belongs to the LysR transcriptional regulatory family.</text>
</comment>
<evidence type="ECO:0000313" key="7">
    <source>
        <dbReference type="Proteomes" id="UP000199527"/>
    </source>
</evidence>
<dbReference type="Gene3D" id="1.10.10.10">
    <property type="entry name" value="Winged helix-like DNA-binding domain superfamily/Winged helix DNA-binding domain"/>
    <property type="match status" value="1"/>
</dbReference>
<evidence type="ECO:0000259" key="5">
    <source>
        <dbReference type="PROSITE" id="PS50931"/>
    </source>
</evidence>
<proteinExistence type="inferred from homology"/>